<gene>
    <name evidence="3" type="ORF">SAMN05421684_7598</name>
</gene>
<dbReference type="Pfam" id="PF00293">
    <property type="entry name" value="NUDIX"/>
    <property type="match status" value="1"/>
</dbReference>
<dbReference type="SUPFAM" id="SSF55811">
    <property type="entry name" value="Nudix"/>
    <property type="match status" value="1"/>
</dbReference>
<dbReference type="InterPro" id="IPR000086">
    <property type="entry name" value="NUDIX_hydrolase_dom"/>
</dbReference>
<feature type="domain" description="Nudix hydrolase" evidence="2">
    <location>
        <begin position="61"/>
        <end position="199"/>
    </location>
</feature>
<dbReference type="PANTHER" id="PTHR43736:SF1">
    <property type="entry name" value="DIHYDRONEOPTERIN TRIPHOSPHATE DIPHOSPHATASE"/>
    <property type="match status" value="1"/>
</dbReference>
<dbReference type="Gene3D" id="3.90.79.10">
    <property type="entry name" value="Nucleoside Triphosphate Pyrophosphohydrolase"/>
    <property type="match status" value="1"/>
</dbReference>
<dbReference type="PROSITE" id="PS51462">
    <property type="entry name" value="NUDIX"/>
    <property type="match status" value="1"/>
</dbReference>
<dbReference type="CDD" id="cd03674">
    <property type="entry name" value="NUDIX_Hydrolase"/>
    <property type="match status" value="1"/>
</dbReference>
<name>A0A1H3UN71_9ACTN</name>
<comment type="similarity">
    <text evidence="1">Belongs to the Nudix hydrolase family.</text>
</comment>
<proteinExistence type="inferred from homology"/>
<protein>
    <submittedName>
        <fullName evidence="3">8-oxo-dGTP pyrophosphatase MutT, NUDIX family</fullName>
    </submittedName>
</protein>
<dbReference type="InterPro" id="IPR015797">
    <property type="entry name" value="NUDIX_hydrolase-like_dom_sf"/>
</dbReference>
<dbReference type="STRING" id="137265.SAMN05421684_7598"/>
<evidence type="ECO:0000313" key="4">
    <source>
        <dbReference type="Proteomes" id="UP000199632"/>
    </source>
</evidence>
<organism evidence="3 4">
    <name type="scientific">Asanoa ishikariensis</name>
    <dbReference type="NCBI Taxonomy" id="137265"/>
    <lineage>
        <taxon>Bacteria</taxon>
        <taxon>Bacillati</taxon>
        <taxon>Actinomycetota</taxon>
        <taxon>Actinomycetes</taxon>
        <taxon>Micromonosporales</taxon>
        <taxon>Micromonosporaceae</taxon>
        <taxon>Asanoa</taxon>
    </lineage>
</organism>
<accession>A0A1H3UN71</accession>
<evidence type="ECO:0000259" key="2">
    <source>
        <dbReference type="PROSITE" id="PS51462"/>
    </source>
</evidence>
<dbReference type="Proteomes" id="UP000199632">
    <property type="component" value="Unassembled WGS sequence"/>
</dbReference>
<evidence type="ECO:0000256" key="1">
    <source>
        <dbReference type="ARBA" id="ARBA00005582"/>
    </source>
</evidence>
<keyword evidence="4" id="KW-1185">Reference proteome</keyword>
<sequence length="206" mass="22101">MPAAGRSRTYDPVVMSHAHVAEVVAGYLARNPTEADRLAPLTGALAAKAGPDIVSRKTFVPGHVTASAVVLDPAGRMLHIRHNVFNRWLQPGGHLEPGDTTLLGAARREVEEETGIPSHLLTLADETPCDVGVHAIAANPARSEAAHHHFDVRYLFTTVTEPATRMRADEVHGIAWLPPDEVEQDFRQKVRAWATGTSPAGGVGRA</sequence>
<evidence type="ECO:0000313" key="3">
    <source>
        <dbReference type="EMBL" id="SDZ63807.1"/>
    </source>
</evidence>
<dbReference type="AlphaFoldDB" id="A0A1H3UN71"/>
<reference evidence="4" key="1">
    <citation type="submission" date="2016-10" db="EMBL/GenBank/DDBJ databases">
        <authorList>
            <person name="Varghese N."/>
            <person name="Submissions S."/>
        </authorList>
    </citation>
    <scope>NUCLEOTIDE SEQUENCE [LARGE SCALE GENOMIC DNA]</scope>
    <source>
        <strain evidence="4">DSM 44718</strain>
    </source>
</reference>
<dbReference type="PANTHER" id="PTHR43736">
    <property type="entry name" value="ADP-RIBOSE PYROPHOSPHATASE"/>
    <property type="match status" value="1"/>
</dbReference>
<dbReference type="OrthoDB" id="129709at2"/>
<dbReference type="EMBL" id="FNQB01000005">
    <property type="protein sequence ID" value="SDZ63807.1"/>
    <property type="molecule type" value="Genomic_DNA"/>
</dbReference>